<dbReference type="Gene3D" id="1.10.510.10">
    <property type="entry name" value="Transferase(Phosphotransferase) domain 1"/>
    <property type="match status" value="1"/>
</dbReference>
<dbReference type="InterPro" id="IPR017441">
    <property type="entry name" value="Protein_kinase_ATP_BS"/>
</dbReference>
<evidence type="ECO:0000256" key="3">
    <source>
        <dbReference type="ARBA" id="ARBA00022679"/>
    </source>
</evidence>
<dbReference type="PANTHER" id="PTHR43671">
    <property type="entry name" value="SERINE/THREONINE-PROTEIN KINASE NEK"/>
    <property type="match status" value="1"/>
</dbReference>
<evidence type="ECO:0000256" key="6">
    <source>
        <dbReference type="ARBA" id="ARBA00022840"/>
    </source>
</evidence>
<protein>
    <recommendedName>
        <fullName evidence="2">non-specific serine/threonine protein kinase</fullName>
        <ecNumber evidence="2">2.7.11.1</ecNumber>
    </recommendedName>
</protein>
<keyword evidence="4 7" id="KW-0547">Nucleotide-binding</keyword>
<feature type="binding site" evidence="7">
    <location>
        <position position="39"/>
    </location>
    <ligand>
        <name>ATP</name>
        <dbReference type="ChEBI" id="CHEBI:30616"/>
    </ligand>
</feature>
<dbReference type="InterPro" id="IPR008271">
    <property type="entry name" value="Ser/Thr_kinase_AS"/>
</dbReference>
<dbReference type="EMBL" id="AUWU02000005">
    <property type="protein sequence ID" value="KAH0573430.1"/>
    <property type="molecule type" value="Genomic_DNA"/>
</dbReference>
<dbReference type="GO" id="GO:0004674">
    <property type="term" value="F:protein serine/threonine kinase activity"/>
    <property type="evidence" value="ECO:0007669"/>
    <property type="project" value="UniProtKB-KW"/>
</dbReference>
<name>V6LWB1_9EUKA</name>
<dbReference type="EMBL" id="KI546101">
    <property type="protein sequence ID" value="EST45099.1"/>
    <property type="molecule type" value="Genomic_DNA"/>
</dbReference>
<gene>
    <name evidence="10" type="ORF">SS50377_15119</name>
    <name evidence="11" type="ORF">SS50377_25550</name>
</gene>
<evidence type="ECO:0000313" key="12">
    <source>
        <dbReference type="Proteomes" id="UP000018208"/>
    </source>
</evidence>
<dbReference type="InterPro" id="IPR050660">
    <property type="entry name" value="NEK_Ser/Thr_kinase"/>
</dbReference>
<evidence type="ECO:0000256" key="8">
    <source>
        <dbReference type="RuleBase" id="RU000304"/>
    </source>
</evidence>
<keyword evidence="6 7" id="KW-0067">ATP-binding</keyword>
<reference evidence="10 11" key="1">
    <citation type="journal article" date="2014" name="PLoS Genet.">
        <title>The Genome of Spironucleus salmonicida Highlights a Fish Pathogen Adapted to Fluctuating Environments.</title>
        <authorList>
            <person name="Xu F."/>
            <person name="Jerlstrom-Hultqvist J."/>
            <person name="Einarsson E."/>
            <person name="Astvaldsson A."/>
            <person name="Svard S.G."/>
            <person name="Andersson J.O."/>
        </authorList>
    </citation>
    <scope>NUCLEOTIDE SEQUENCE</scope>
    <source>
        <strain evidence="11">ATCC 50377</strain>
    </source>
</reference>
<dbReference type="Proteomes" id="UP000018208">
    <property type="component" value="Unassembled WGS sequence"/>
</dbReference>
<dbReference type="InterPro" id="IPR000719">
    <property type="entry name" value="Prot_kinase_dom"/>
</dbReference>
<dbReference type="InterPro" id="IPR011009">
    <property type="entry name" value="Kinase-like_dom_sf"/>
</dbReference>
<keyword evidence="3" id="KW-0808">Transferase</keyword>
<accession>V6LWB1</accession>
<evidence type="ECO:0000256" key="1">
    <source>
        <dbReference type="ARBA" id="ARBA00010886"/>
    </source>
</evidence>
<reference evidence="11" key="2">
    <citation type="submission" date="2020-12" db="EMBL/GenBank/DDBJ databases">
        <title>New Spironucleus salmonicida genome in near-complete chromosomes.</title>
        <authorList>
            <person name="Xu F."/>
            <person name="Kurt Z."/>
            <person name="Jimenez-Gonzalez A."/>
            <person name="Astvaldsson A."/>
            <person name="Andersson J.O."/>
            <person name="Svard S.G."/>
        </authorList>
    </citation>
    <scope>NUCLEOTIDE SEQUENCE</scope>
    <source>
        <strain evidence="11">ATCC 50377</strain>
    </source>
</reference>
<dbReference type="VEuPathDB" id="GiardiaDB:SS50377_25550"/>
<evidence type="ECO:0000256" key="7">
    <source>
        <dbReference type="PROSITE-ProRule" id="PRU10141"/>
    </source>
</evidence>
<keyword evidence="5 10" id="KW-0418">Kinase</keyword>
<dbReference type="GO" id="GO:0005524">
    <property type="term" value="F:ATP binding"/>
    <property type="evidence" value="ECO:0007669"/>
    <property type="project" value="UniProtKB-UniRule"/>
</dbReference>
<evidence type="ECO:0000256" key="2">
    <source>
        <dbReference type="ARBA" id="ARBA00012513"/>
    </source>
</evidence>
<keyword evidence="12" id="KW-1185">Reference proteome</keyword>
<dbReference type="SUPFAM" id="SSF56112">
    <property type="entry name" value="Protein kinase-like (PK-like)"/>
    <property type="match status" value="1"/>
</dbReference>
<dbReference type="PANTHER" id="PTHR43671:SF13">
    <property type="entry name" value="SERINE_THREONINE-PROTEIN KINASE NEK2"/>
    <property type="match status" value="1"/>
</dbReference>
<keyword evidence="8" id="KW-0723">Serine/threonine-protein kinase</keyword>
<evidence type="ECO:0000256" key="4">
    <source>
        <dbReference type="ARBA" id="ARBA00022741"/>
    </source>
</evidence>
<dbReference type="PROSITE" id="PS00107">
    <property type="entry name" value="PROTEIN_KINASE_ATP"/>
    <property type="match status" value="1"/>
</dbReference>
<feature type="domain" description="Protein kinase" evidence="9">
    <location>
        <begin position="10"/>
        <end position="266"/>
    </location>
</feature>
<dbReference type="OrthoDB" id="266718at2759"/>
<evidence type="ECO:0000313" key="11">
    <source>
        <dbReference type="EMBL" id="KAH0573430.1"/>
    </source>
</evidence>
<proteinExistence type="inferred from homology"/>
<dbReference type="Pfam" id="PF00069">
    <property type="entry name" value="Pkinase"/>
    <property type="match status" value="1"/>
</dbReference>
<evidence type="ECO:0000256" key="5">
    <source>
        <dbReference type="ARBA" id="ARBA00022777"/>
    </source>
</evidence>
<organism evidence="10">
    <name type="scientific">Spironucleus salmonicida</name>
    <dbReference type="NCBI Taxonomy" id="348837"/>
    <lineage>
        <taxon>Eukaryota</taxon>
        <taxon>Metamonada</taxon>
        <taxon>Diplomonadida</taxon>
        <taxon>Hexamitidae</taxon>
        <taxon>Hexamitinae</taxon>
        <taxon>Spironucleus</taxon>
    </lineage>
</organism>
<sequence>MPYEDYDMTRLMFDQLGEGTYGAIFKIRRKSDDKNFALKLVDQRFAEMQNLIQEAHLQKQSKHENIANIEEYFVQEERLYIIMSLYEGDLSQLIEKYKSQNKQFSDDYILKIYLQLIQALNYLHKLQILHRDVKPQNMLLDEDLNIYLSDFGIARANEQDSGKTTNIGTQDYMSPELFESTSDYDYQPDIWASGVVLYQLMTLSLPFQSHKHQISCQFIVPKVNNQESQQHLAQLFPLIFREYKSRITSAQIIDYLNSDQDINQFQFKDLYSQKIYTQLSNKYKCVIVDKVIRRMLNLLQISDKNLITNIEQGLQVENDEVQQLGIQEGVTFNDEEIHQIRRIAICLLDI</sequence>
<evidence type="ECO:0000313" key="10">
    <source>
        <dbReference type="EMBL" id="EST45099.1"/>
    </source>
</evidence>
<dbReference type="AlphaFoldDB" id="V6LWB1"/>
<dbReference type="PROSITE" id="PS00108">
    <property type="entry name" value="PROTEIN_KINASE_ST"/>
    <property type="match status" value="1"/>
</dbReference>
<dbReference type="EC" id="2.7.11.1" evidence="2"/>
<evidence type="ECO:0000259" key="9">
    <source>
        <dbReference type="PROSITE" id="PS50011"/>
    </source>
</evidence>
<dbReference type="PROSITE" id="PS50011">
    <property type="entry name" value="PROTEIN_KINASE_DOM"/>
    <property type="match status" value="1"/>
</dbReference>
<dbReference type="SMART" id="SM00220">
    <property type="entry name" value="S_TKc"/>
    <property type="match status" value="1"/>
</dbReference>
<comment type="similarity">
    <text evidence="1">Belongs to the protein kinase superfamily. NEK Ser/Thr protein kinase family. NIMA subfamily.</text>
</comment>